<accession>A0A830BWD3</accession>
<organism evidence="7 8">
    <name type="scientific">Phtheirospermum japonicum</name>
    <dbReference type="NCBI Taxonomy" id="374723"/>
    <lineage>
        <taxon>Eukaryota</taxon>
        <taxon>Viridiplantae</taxon>
        <taxon>Streptophyta</taxon>
        <taxon>Embryophyta</taxon>
        <taxon>Tracheophyta</taxon>
        <taxon>Spermatophyta</taxon>
        <taxon>Magnoliopsida</taxon>
        <taxon>eudicotyledons</taxon>
        <taxon>Gunneridae</taxon>
        <taxon>Pentapetalae</taxon>
        <taxon>asterids</taxon>
        <taxon>lamiids</taxon>
        <taxon>Lamiales</taxon>
        <taxon>Orobanchaceae</taxon>
        <taxon>Orobanchaceae incertae sedis</taxon>
        <taxon>Phtheirospermum</taxon>
    </lineage>
</organism>
<protein>
    <submittedName>
        <fullName evidence="7">Uncharacterized protein</fullName>
    </submittedName>
</protein>
<comment type="caution">
    <text evidence="7">The sequence shown here is derived from an EMBL/GenBank/DDBJ whole genome shotgun (WGS) entry which is preliminary data.</text>
</comment>
<dbReference type="InterPro" id="IPR018464">
    <property type="entry name" value="CENP-O"/>
</dbReference>
<dbReference type="Proteomes" id="UP000653305">
    <property type="component" value="Unassembled WGS sequence"/>
</dbReference>
<comment type="similarity">
    <text evidence="3">Belongs to the CENP-O/MCM21 family.</text>
</comment>
<dbReference type="PANTHER" id="PTHR14582">
    <property type="entry name" value="INNER KINETOCHORE SUBUNIT MAL2"/>
    <property type="match status" value="1"/>
</dbReference>
<keyword evidence="6" id="KW-0137">Centromere</keyword>
<evidence type="ECO:0000256" key="1">
    <source>
        <dbReference type="ARBA" id="ARBA00004123"/>
    </source>
</evidence>
<keyword evidence="5" id="KW-0539">Nucleus</keyword>
<evidence type="ECO:0000256" key="3">
    <source>
        <dbReference type="ARBA" id="ARBA00007321"/>
    </source>
</evidence>
<evidence type="ECO:0000313" key="8">
    <source>
        <dbReference type="Proteomes" id="UP000653305"/>
    </source>
</evidence>
<comment type="subcellular location">
    <subcellularLocation>
        <location evidence="2">Chromosome</location>
        <location evidence="2">Centromere</location>
    </subcellularLocation>
    <subcellularLocation>
        <location evidence="1">Nucleus</location>
    </subcellularLocation>
</comment>
<evidence type="ECO:0000256" key="5">
    <source>
        <dbReference type="ARBA" id="ARBA00023242"/>
    </source>
</evidence>
<dbReference type="OrthoDB" id="10050372at2759"/>
<dbReference type="EMBL" id="BMAC01000185">
    <property type="protein sequence ID" value="GFP89268.1"/>
    <property type="molecule type" value="Genomic_DNA"/>
</dbReference>
<evidence type="ECO:0000256" key="6">
    <source>
        <dbReference type="ARBA" id="ARBA00023328"/>
    </source>
</evidence>
<evidence type="ECO:0000313" key="7">
    <source>
        <dbReference type="EMBL" id="GFP89268.1"/>
    </source>
</evidence>
<dbReference type="PANTHER" id="PTHR14582:SF1">
    <property type="entry name" value="CENTROMERE PROTEIN O"/>
    <property type="match status" value="1"/>
</dbReference>
<keyword evidence="4" id="KW-0158">Chromosome</keyword>
<name>A0A830BWD3_9LAMI</name>
<proteinExistence type="inferred from homology"/>
<evidence type="ECO:0000256" key="4">
    <source>
        <dbReference type="ARBA" id="ARBA00022454"/>
    </source>
</evidence>
<keyword evidence="8" id="KW-1185">Reference proteome</keyword>
<dbReference type="AlphaFoldDB" id="A0A830BWD3"/>
<evidence type="ECO:0000256" key="2">
    <source>
        <dbReference type="ARBA" id="ARBA00004584"/>
    </source>
</evidence>
<dbReference type="GO" id="GO:0005634">
    <property type="term" value="C:nucleus"/>
    <property type="evidence" value="ECO:0007669"/>
    <property type="project" value="UniProtKB-SubCell"/>
</dbReference>
<gene>
    <name evidence="7" type="ORF">PHJA_001070500</name>
</gene>
<reference evidence="7" key="1">
    <citation type="submission" date="2020-07" db="EMBL/GenBank/DDBJ databases">
        <title>Ethylene signaling mediates host invasion by parasitic plants.</title>
        <authorList>
            <person name="Yoshida S."/>
        </authorList>
    </citation>
    <scope>NUCLEOTIDE SEQUENCE</scope>
    <source>
        <strain evidence="7">Okayama</strain>
    </source>
</reference>
<sequence>MDRYYVVWKELGFASSMRHHMQKFIDHVRIMLQAYIDRRERVCLIRKLYGNQIQGLHFSLPYNMIEFELAVLIGSKVTVNLRYFDKCHKGGKKDQWVINLGGSHKNIVEVCGQDEGVDEAKSELEEILHYFRGKKKDILAKYEASFPIYSIEDGTGFRCTVFIRIDISSYHKLVLEFFTTSTILADRVFTCRGGNKIWGNECLFEEVFRFARNGVFPIPQDDEFDVAAFWIQDDAIYVAYKTFAHVVLCKQEATNATMPELYMLWCLINEVEQQIAHPILLSFAPFITCIARHFGYNLAEMGLAALGKRALLNVPRFYIGATTDAPTWTPKAPRQRRGRLAGAEFPRRFFCPIFKNRGRFEGAERLGGRLARFLEQ</sequence>
<dbReference type="GO" id="GO:0031511">
    <property type="term" value="C:Mis6-Sim4 complex"/>
    <property type="evidence" value="ECO:0007669"/>
    <property type="project" value="TreeGrafter"/>
</dbReference>